<dbReference type="EMBL" id="VICE01000087">
    <property type="protein sequence ID" value="TQD44919.1"/>
    <property type="molecule type" value="Genomic_DNA"/>
</dbReference>
<protein>
    <recommendedName>
        <fullName evidence="4">NAD(+) diphosphatase</fullName>
        <ecNumber evidence="4">3.6.1.22</ecNumber>
    </recommendedName>
</protein>
<evidence type="ECO:0000256" key="1">
    <source>
        <dbReference type="ARBA" id="ARBA00001946"/>
    </source>
</evidence>
<dbReference type="EC" id="3.6.1.22" evidence="4"/>
<dbReference type="CDD" id="cd03429">
    <property type="entry name" value="NUDIX_NADH_pyrophosphatase_Nudt13"/>
    <property type="match status" value="1"/>
</dbReference>
<dbReference type="GO" id="GO:0019677">
    <property type="term" value="P:NAD+ catabolic process"/>
    <property type="evidence" value="ECO:0007669"/>
    <property type="project" value="TreeGrafter"/>
</dbReference>
<evidence type="ECO:0000259" key="11">
    <source>
        <dbReference type="PROSITE" id="PS51462"/>
    </source>
</evidence>
<evidence type="ECO:0000313" key="13">
    <source>
        <dbReference type="Proteomes" id="UP000318212"/>
    </source>
</evidence>
<comment type="cofactor">
    <cofactor evidence="1">
        <name>Mg(2+)</name>
        <dbReference type="ChEBI" id="CHEBI:18420"/>
    </cofactor>
</comment>
<comment type="cofactor">
    <cofactor evidence="2">
        <name>Zn(2+)</name>
        <dbReference type="ChEBI" id="CHEBI:29105"/>
    </cofactor>
</comment>
<dbReference type="Gene3D" id="3.90.79.20">
    <property type="match status" value="1"/>
</dbReference>
<dbReference type="SUPFAM" id="SSF55811">
    <property type="entry name" value="Nudix"/>
    <property type="match status" value="1"/>
</dbReference>
<comment type="similarity">
    <text evidence="3">Belongs to the Nudix hydrolase family. NudC subfamily.</text>
</comment>
<evidence type="ECO:0000313" key="12">
    <source>
        <dbReference type="EMBL" id="TQD44919.1"/>
    </source>
</evidence>
<dbReference type="Proteomes" id="UP000318212">
    <property type="component" value="Unassembled WGS sequence"/>
</dbReference>
<dbReference type="InterPro" id="IPR015375">
    <property type="entry name" value="NADH_PPase-like_N"/>
</dbReference>
<dbReference type="GO" id="GO:0110153">
    <property type="term" value="F:RNA NAD-cap (NMN-forming) hydrolase activity"/>
    <property type="evidence" value="ECO:0007669"/>
    <property type="project" value="RHEA"/>
</dbReference>
<dbReference type="InterPro" id="IPR000086">
    <property type="entry name" value="NUDIX_hydrolase_dom"/>
</dbReference>
<dbReference type="GO" id="GO:0046872">
    <property type="term" value="F:metal ion binding"/>
    <property type="evidence" value="ECO:0007669"/>
    <property type="project" value="UniProtKB-KW"/>
</dbReference>
<evidence type="ECO:0000256" key="7">
    <source>
        <dbReference type="ARBA" id="ARBA00022842"/>
    </source>
</evidence>
<evidence type="ECO:0000256" key="5">
    <source>
        <dbReference type="ARBA" id="ARBA00022723"/>
    </source>
</evidence>
<evidence type="ECO:0000256" key="3">
    <source>
        <dbReference type="ARBA" id="ARBA00009595"/>
    </source>
</evidence>
<evidence type="ECO:0000256" key="8">
    <source>
        <dbReference type="ARBA" id="ARBA00023027"/>
    </source>
</evidence>
<organism evidence="12 13">
    <name type="scientific">Marilutibacter aestuarii</name>
    <dbReference type="NCBI Taxonomy" id="1706195"/>
    <lineage>
        <taxon>Bacteria</taxon>
        <taxon>Pseudomonadati</taxon>
        <taxon>Pseudomonadota</taxon>
        <taxon>Gammaproteobacteria</taxon>
        <taxon>Lysobacterales</taxon>
        <taxon>Lysobacteraceae</taxon>
        <taxon>Marilutibacter</taxon>
    </lineage>
</organism>
<accession>A0A508A4P5</accession>
<dbReference type="Pfam" id="PF09296">
    <property type="entry name" value="NUDIX-like"/>
    <property type="match status" value="1"/>
</dbReference>
<dbReference type="NCBIfam" id="NF001299">
    <property type="entry name" value="PRK00241.1"/>
    <property type="match status" value="1"/>
</dbReference>
<gene>
    <name evidence="12" type="primary">nudC</name>
    <name evidence="12" type="ORF">FKV25_09395</name>
</gene>
<dbReference type="Pfam" id="PF09297">
    <property type="entry name" value="Zn_ribbon_NUD"/>
    <property type="match status" value="1"/>
</dbReference>
<dbReference type="InterPro" id="IPR015376">
    <property type="entry name" value="Znr_NADH_PPase"/>
</dbReference>
<dbReference type="InterPro" id="IPR050241">
    <property type="entry name" value="NAD-cap_RNA_hydrolase_NudC"/>
</dbReference>
<keyword evidence="6 10" id="KW-0378">Hydrolase</keyword>
<evidence type="ECO:0000256" key="6">
    <source>
        <dbReference type="ARBA" id="ARBA00022801"/>
    </source>
</evidence>
<feature type="domain" description="Nudix hydrolase" evidence="11">
    <location>
        <begin position="165"/>
        <end position="294"/>
    </location>
</feature>
<dbReference type="PRINTS" id="PR00502">
    <property type="entry name" value="NUDIXFAMILY"/>
</dbReference>
<dbReference type="PROSITE" id="PS00893">
    <property type="entry name" value="NUDIX_BOX"/>
    <property type="match status" value="1"/>
</dbReference>
<keyword evidence="5" id="KW-0479">Metal-binding</keyword>
<dbReference type="InterPro" id="IPR015797">
    <property type="entry name" value="NUDIX_hydrolase-like_dom_sf"/>
</dbReference>
<evidence type="ECO:0000256" key="2">
    <source>
        <dbReference type="ARBA" id="ARBA00001947"/>
    </source>
</evidence>
<dbReference type="InterPro" id="IPR049734">
    <property type="entry name" value="NudC-like_C"/>
</dbReference>
<proteinExistence type="inferred from homology"/>
<dbReference type="InterPro" id="IPR020476">
    <property type="entry name" value="Nudix_hydrolase"/>
</dbReference>
<evidence type="ECO:0000256" key="10">
    <source>
        <dbReference type="RuleBase" id="RU003476"/>
    </source>
</evidence>
<dbReference type="InterPro" id="IPR020084">
    <property type="entry name" value="NUDIX_hydrolase_CS"/>
</dbReference>
<comment type="caution">
    <text evidence="12">The sequence shown here is derived from an EMBL/GenBank/DDBJ whole genome shotgun (WGS) entry which is preliminary data.</text>
</comment>
<evidence type="ECO:0000256" key="4">
    <source>
        <dbReference type="ARBA" id="ARBA00012381"/>
    </source>
</evidence>
<dbReference type="GO" id="GO:0035529">
    <property type="term" value="F:NADH pyrophosphatase activity"/>
    <property type="evidence" value="ECO:0007669"/>
    <property type="project" value="TreeGrafter"/>
</dbReference>
<dbReference type="PANTHER" id="PTHR42904">
    <property type="entry name" value="NUDIX HYDROLASE, NUDC SUBFAMILY"/>
    <property type="match status" value="1"/>
</dbReference>
<dbReference type="GO" id="GO:0006742">
    <property type="term" value="P:NADP+ catabolic process"/>
    <property type="evidence" value="ECO:0007669"/>
    <property type="project" value="TreeGrafter"/>
</dbReference>
<dbReference type="Pfam" id="PF00293">
    <property type="entry name" value="NUDIX"/>
    <property type="match status" value="1"/>
</dbReference>
<comment type="catalytic activity">
    <reaction evidence="9">
        <text>a 5'-end NAD(+)-phospho-ribonucleoside in mRNA + H2O = a 5'-end phospho-adenosine-phospho-ribonucleoside in mRNA + beta-nicotinamide D-ribonucleotide + 2 H(+)</text>
        <dbReference type="Rhea" id="RHEA:60876"/>
        <dbReference type="Rhea" id="RHEA-COMP:15698"/>
        <dbReference type="Rhea" id="RHEA-COMP:15719"/>
        <dbReference type="ChEBI" id="CHEBI:14649"/>
        <dbReference type="ChEBI" id="CHEBI:15377"/>
        <dbReference type="ChEBI" id="CHEBI:15378"/>
        <dbReference type="ChEBI" id="CHEBI:144029"/>
        <dbReference type="ChEBI" id="CHEBI:144051"/>
    </reaction>
    <physiologicalReaction direction="left-to-right" evidence="9">
        <dbReference type="Rhea" id="RHEA:60877"/>
    </physiologicalReaction>
</comment>
<keyword evidence="13" id="KW-1185">Reference proteome</keyword>
<dbReference type="PANTHER" id="PTHR42904:SF6">
    <property type="entry name" value="NAD-CAPPED RNA HYDROLASE NUDT12"/>
    <property type="match status" value="1"/>
</dbReference>
<keyword evidence="8" id="KW-0520">NAD</keyword>
<dbReference type="OrthoDB" id="9791656at2"/>
<dbReference type="Gene3D" id="3.90.79.10">
    <property type="entry name" value="Nucleoside Triphosphate Pyrophosphohydrolase"/>
    <property type="match status" value="1"/>
</dbReference>
<reference evidence="12 13" key="1">
    <citation type="submission" date="2019-06" db="EMBL/GenBank/DDBJ databases">
        <title>Lysobacter alkalisoli sp. nov. isolated from saline soil.</title>
        <authorList>
            <person name="Sun J.-Q."/>
            <person name="Xu L."/>
        </authorList>
    </citation>
    <scope>NUCLEOTIDE SEQUENCE [LARGE SCALE GENOMIC DNA]</scope>
    <source>
        <strain evidence="12 13">JCM 31130</strain>
    </source>
</reference>
<sequence length="314" mass="34246">MTAPFAFTPTAAGELPESGFDRADRLRGDNAALDALWPDARVILLDDSGHALADATGALAAPTGRTLSQGPGGSGLAIFLGLAPDGEAWFSLDAGLVAFQAPERVDLRSAAAHWPAAHAAVFAQARALQHWHRQHRHCGACGAETAIERGGWLRRCTGCGQEHYPRTDPAVIVAISDGERLLLGRQANWPARRWSVIAGFVEPGESLEQAVAREVAEETGLHVVRCRYRASQPWPFPGQLMLGFMAEATPADPRIDDELEQARWFSFEEISHARQQALDGVDDGEGPLLSPAISISRWLIEQWWLEMRARRDAR</sequence>
<dbReference type="GO" id="GO:0005829">
    <property type="term" value="C:cytosol"/>
    <property type="evidence" value="ECO:0007669"/>
    <property type="project" value="TreeGrafter"/>
</dbReference>
<keyword evidence="7" id="KW-0460">Magnesium</keyword>
<dbReference type="PROSITE" id="PS51462">
    <property type="entry name" value="NUDIX"/>
    <property type="match status" value="1"/>
</dbReference>
<evidence type="ECO:0000256" key="9">
    <source>
        <dbReference type="ARBA" id="ARBA00023679"/>
    </source>
</evidence>
<dbReference type="AlphaFoldDB" id="A0A508A4P5"/>
<name>A0A508A4P5_9GAMM</name>